<dbReference type="SUPFAM" id="SSF51445">
    <property type="entry name" value="(Trans)glycosidases"/>
    <property type="match status" value="1"/>
</dbReference>
<comment type="caution">
    <text evidence="3">The sequence shown here is derived from an EMBL/GenBank/DDBJ whole genome shotgun (WGS) entry which is preliminary data.</text>
</comment>
<dbReference type="AlphaFoldDB" id="A0A5R9E038"/>
<dbReference type="Proteomes" id="UP000306420">
    <property type="component" value="Unassembled WGS sequence"/>
</dbReference>
<dbReference type="GO" id="GO:0004566">
    <property type="term" value="F:beta-glucuronidase activity"/>
    <property type="evidence" value="ECO:0007669"/>
    <property type="project" value="TreeGrafter"/>
</dbReference>
<dbReference type="PANTHER" id="PTHR10066">
    <property type="entry name" value="BETA-GLUCURONIDASE"/>
    <property type="match status" value="1"/>
</dbReference>
<sequence length="137" mass="15729">MLRDKNHQSVFAWSLLNEPSTTTEAANEYFGPLFEAAHKYGPQQRPRIFALIMYSTPDACKSYHHADSLCMNRYYGWYVKGESDFEGAERLFRDEMDAWVELDLNKPMIFTEYGTDNYIGESKLPSVMGQSNTGMGT</sequence>
<dbReference type="OrthoDB" id="9762066at2"/>
<evidence type="ECO:0000259" key="2">
    <source>
        <dbReference type="Pfam" id="PF02836"/>
    </source>
</evidence>
<dbReference type="GO" id="GO:0019391">
    <property type="term" value="P:glucuronoside catabolic process"/>
    <property type="evidence" value="ECO:0007669"/>
    <property type="project" value="TreeGrafter"/>
</dbReference>
<name>A0A5R9E038_9LACT</name>
<dbReference type="GO" id="GO:0005975">
    <property type="term" value="P:carbohydrate metabolic process"/>
    <property type="evidence" value="ECO:0007669"/>
    <property type="project" value="InterPro"/>
</dbReference>
<dbReference type="Gene3D" id="3.20.20.80">
    <property type="entry name" value="Glycosidases"/>
    <property type="match status" value="1"/>
</dbReference>
<accession>A0A5R9E038</accession>
<dbReference type="RefSeq" id="WP_138404561.1">
    <property type="nucleotide sequence ID" value="NZ_VBSP01000018.1"/>
</dbReference>
<evidence type="ECO:0000313" key="4">
    <source>
        <dbReference type="Proteomes" id="UP000306420"/>
    </source>
</evidence>
<evidence type="ECO:0000256" key="1">
    <source>
        <dbReference type="ARBA" id="ARBA00007401"/>
    </source>
</evidence>
<dbReference type="InterPro" id="IPR006103">
    <property type="entry name" value="Glyco_hydro_2_cat"/>
</dbReference>
<dbReference type="GO" id="GO:0030246">
    <property type="term" value="F:carbohydrate binding"/>
    <property type="evidence" value="ECO:0007669"/>
    <property type="project" value="TreeGrafter"/>
</dbReference>
<protein>
    <recommendedName>
        <fullName evidence="2">Glycoside hydrolase family 2 catalytic domain-containing protein</fullName>
    </recommendedName>
</protein>
<dbReference type="InterPro" id="IPR017853">
    <property type="entry name" value="GH"/>
</dbReference>
<reference evidence="3 4" key="1">
    <citation type="submission" date="2019-05" db="EMBL/GenBank/DDBJ databases">
        <title>The metagenome of a microbial culture collection derived from dairy environment covers the genomic content of the human microbiome.</title>
        <authorList>
            <person name="Roder T."/>
            <person name="Wuthrich D."/>
            <person name="Sattari Z."/>
            <person name="Von Ah U."/>
            <person name="Bar C."/>
            <person name="Ronchi F."/>
            <person name="Macpherson A.J."/>
            <person name="Ganal-Vonarburg S.C."/>
            <person name="Bruggmann R."/>
            <person name="Vergeres G."/>
        </authorList>
    </citation>
    <scope>NUCLEOTIDE SEQUENCE [LARGE SCALE GENOMIC DNA]</scope>
    <source>
        <strain evidence="3 4">FAM 24227</strain>
    </source>
</reference>
<evidence type="ECO:0000313" key="3">
    <source>
        <dbReference type="EMBL" id="TLQ41233.1"/>
    </source>
</evidence>
<comment type="similarity">
    <text evidence="1">Belongs to the glycosyl hydrolase 2 family.</text>
</comment>
<dbReference type="Pfam" id="PF02836">
    <property type="entry name" value="Glyco_hydro_2_C"/>
    <property type="match status" value="1"/>
</dbReference>
<dbReference type="EMBL" id="VBSP01000018">
    <property type="protein sequence ID" value="TLQ41233.1"/>
    <property type="molecule type" value="Genomic_DNA"/>
</dbReference>
<proteinExistence type="inferred from homology"/>
<dbReference type="PANTHER" id="PTHR10066:SF67">
    <property type="entry name" value="BETA-GLUCURONIDASE"/>
    <property type="match status" value="1"/>
</dbReference>
<organism evidence="3 4">
    <name type="scientific">Ruoffia tabacinasalis</name>
    <dbReference type="NCBI Taxonomy" id="87458"/>
    <lineage>
        <taxon>Bacteria</taxon>
        <taxon>Bacillati</taxon>
        <taxon>Bacillota</taxon>
        <taxon>Bacilli</taxon>
        <taxon>Lactobacillales</taxon>
        <taxon>Aerococcaceae</taxon>
        <taxon>Ruoffia</taxon>
    </lineage>
</organism>
<feature type="domain" description="Glycoside hydrolase family 2 catalytic" evidence="2">
    <location>
        <begin position="2"/>
        <end position="119"/>
    </location>
</feature>
<gene>
    <name evidence="3" type="ORF">FEZ33_06325</name>
</gene>